<dbReference type="GO" id="GO:0007165">
    <property type="term" value="P:signal transduction"/>
    <property type="evidence" value="ECO:0007669"/>
    <property type="project" value="TreeGrafter"/>
</dbReference>
<keyword evidence="8" id="KW-1185">Reference proteome</keyword>
<dbReference type="PANTHER" id="PTHR39322:SF1">
    <property type="entry name" value="ISOVALERYL-HOMOSERINE LACTONE SYNTHASE"/>
    <property type="match status" value="1"/>
</dbReference>
<evidence type="ECO:0000313" key="8">
    <source>
        <dbReference type="Proteomes" id="UP000322077"/>
    </source>
</evidence>
<gene>
    <name evidence="7" type="ORF">FYJ91_19590</name>
</gene>
<dbReference type="InterPro" id="IPR016181">
    <property type="entry name" value="Acyl_CoA_acyltransferase"/>
</dbReference>
<evidence type="ECO:0000256" key="4">
    <source>
        <dbReference type="ARBA" id="ARBA00022929"/>
    </source>
</evidence>
<comment type="catalytic activity">
    <reaction evidence="6">
        <text>a fatty acyl-[ACP] + S-adenosyl-L-methionine = an N-acyl-L-homoserine lactone + S-methyl-5'-thioadenosine + holo-[ACP] + H(+)</text>
        <dbReference type="Rhea" id="RHEA:10096"/>
        <dbReference type="Rhea" id="RHEA-COMP:9685"/>
        <dbReference type="Rhea" id="RHEA-COMP:14125"/>
        <dbReference type="ChEBI" id="CHEBI:15378"/>
        <dbReference type="ChEBI" id="CHEBI:17509"/>
        <dbReference type="ChEBI" id="CHEBI:55474"/>
        <dbReference type="ChEBI" id="CHEBI:59789"/>
        <dbReference type="ChEBI" id="CHEBI:64479"/>
        <dbReference type="ChEBI" id="CHEBI:138651"/>
        <dbReference type="EC" id="2.3.1.184"/>
    </reaction>
</comment>
<dbReference type="SUPFAM" id="SSF55729">
    <property type="entry name" value="Acyl-CoA N-acyltransferases (Nat)"/>
    <property type="match status" value="1"/>
</dbReference>
<evidence type="ECO:0000256" key="3">
    <source>
        <dbReference type="ARBA" id="ARBA00022691"/>
    </source>
</evidence>
<dbReference type="Gene3D" id="3.40.630.30">
    <property type="match status" value="1"/>
</dbReference>
<dbReference type="Proteomes" id="UP000322077">
    <property type="component" value="Unassembled WGS sequence"/>
</dbReference>
<keyword evidence="4 5" id="KW-0071">Autoinducer synthesis</keyword>
<dbReference type="GO" id="GO:0009372">
    <property type="term" value="P:quorum sensing"/>
    <property type="evidence" value="ECO:0007669"/>
    <property type="project" value="UniProtKB-UniRule"/>
</dbReference>
<dbReference type="InterPro" id="IPR001690">
    <property type="entry name" value="Autoind_synthase"/>
</dbReference>
<organism evidence="7 8">
    <name type="scientific">Sphingomonas montanisoli</name>
    <dbReference type="NCBI Taxonomy" id="2606412"/>
    <lineage>
        <taxon>Bacteria</taxon>
        <taxon>Pseudomonadati</taxon>
        <taxon>Pseudomonadota</taxon>
        <taxon>Alphaproteobacteria</taxon>
        <taxon>Sphingomonadales</taxon>
        <taxon>Sphingomonadaceae</taxon>
        <taxon>Sphingomonas</taxon>
    </lineage>
</organism>
<keyword evidence="2 6" id="KW-0808">Transferase</keyword>
<dbReference type="RefSeq" id="WP_149524014.1">
    <property type="nucleotide sequence ID" value="NZ_VTOU01000006.1"/>
</dbReference>
<sequence>MVVISNGIEQALSDRLFRSMFEERKLVFVDLLGWDIPVLAGRYEIDQFDDDEATYIVVTDETGEHCGSARLLRTDRPHILDTIFPYLCDDIPPAGPTVREITRFCLARRLKARERLATRNRLVSALVEHALCNGITTYTGVAEWAWFQQILAFGWQCLPLGMPSSADRGLSAMRIDISPATPGLLRQSGIFTSIQLMDLDRAAA</sequence>
<dbReference type="PANTHER" id="PTHR39322">
    <property type="entry name" value="ACYL-HOMOSERINE-LACTONE SYNTHASE"/>
    <property type="match status" value="1"/>
</dbReference>
<dbReference type="EC" id="2.3.1.184" evidence="6"/>
<protein>
    <recommendedName>
        <fullName evidence="6">Acyl-homoserine-lactone synthase</fullName>
        <ecNumber evidence="6">2.3.1.184</ecNumber>
    </recommendedName>
    <alternativeName>
        <fullName evidence="6">Autoinducer synthesis protein</fullName>
    </alternativeName>
</protein>
<accession>A0A5D9BYX6</accession>
<keyword evidence="1 5" id="KW-0673">Quorum sensing</keyword>
<reference evidence="7 8" key="1">
    <citation type="submission" date="2019-08" db="EMBL/GenBank/DDBJ databases">
        <authorList>
            <person name="Wang G."/>
            <person name="Xu Z."/>
        </authorList>
    </citation>
    <scope>NUCLEOTIDE SEQUENCE [LARGE SCALE GENOMIC DNA]</scope>
    <source>
        <strain evidence="7 8">ZX</strain>
    </source>
</reference>
<dbReference type="Pfam" id="PF00765">
    <property type="entry name" value="Autoind_synth"/>
    <property type="match status" value="1"/>
</dbReference>
<dbReference type="PRINTS" id="PR01549">
    <property type="entry name" value="AUTOINDCRSYN"/>
</dbReference>
<evidence type="ECO:0000256" key="1">
    <source>
        <dbReference type="ARBA" id="ARBA00022654"/>
    </source>
</evidence>
<dbReference type="AlphaFoldDB" id="A0A5D9BYX6"/>
<dbReference type="PROSITE" id="PS51187">
    <property type="entry name" value="AUTOINDUCER_SYNTH_2"/>
    <property type="match status" value="1"/>
</dbReference>
<evidence type="ECO:0000256" key="6">
    <source>
        <dbReference type="RuleBase" id="RU361135"/>
    </source>
</evidence>
<comment type="caution">
    <text evidence="7">The sequence shown here is derived from an EMBL/GenBank/DDBJ whole genome shotgun (WGS) entry which is preliminary data.</text>
</comment>
<evidence type="ECO:0000256" key="5">
    <source>
        <dbReference type="PROSITE-ProRule" id="PRU00533"/>
    </source>
</evidence>
<keyword evidence="3 6" id="KW-0949">S-adenosyl-L-methionine</keyword>
<evidence type="ECO:0000256" key="2">
    <source>
        <dbReference type="ARBA" id="ARBA00022679"/>
    </source>
</evidence>
<dbReference type="EMBL" id="VTOU01000006">
    <property type="protein sequence ID" value="TZG24403.1"/>
    <property type="molecule type" value="Genomic_DNA"/>
</dbReference>
<name>A0A5D9BYX6_9SPHN</name>
<proteinExistence type="inferred from homology"/>
<dbReference type="GO" id="GO:0061579">
    <property type="term" value="F:N-acyl homoserine lactone synthase activity"/>
    <property type="evidence" value="ECO:0007669"/>
    <property type="project" value="UniProtKB-UniRule"/>
</dbReference>
<evidence type="ECO:0000313" key="7">
    <source>
        <dbReference type="EMBL" id="TZG24403.1"/>
    </source>
</evidence>
<comment type="similarity">
    <text evidence="5 6">Belongs to the autoinducer synthase family.</text>
</comment>